<feature type="region of interest" description="Disordered" evidence="1">
    <location>
        <begin position="599"/>
        <end position="707"/>
    </location>
</feature>
<dbReference type="EMBL" id="MNAD01000481">
    <property type="protein sequence ID" value="OJT12481.1"/>
    <property type="molecule type" value="Genomic_DNA"/>
</dbReference>
<accession>A0A1M2VXZ5</accession>
<dbReference type="Pfam" id="PF17168">
    <property type="entry name" value="DUF5127"/>
    <property type="match status" value="1"/>
</dbReference>
<dbReference type="SUPFAM" id="SSF48208">
    <property type="entry name" value="Six-hairpin glycosidases"/>
    <property type="match status" value="1"/>
</dbReference>
<keyword evidence="6" id="KW-1185">Reference proteome</keyword>
<organism evidence="5 6">
    <name type="scientific">Trametes pubescens</name>
    <name type="common">White-rot fungus</name>
    <dbReference type="NCBI Taxonomy" id="154538"/>
    <lineage>
        <taxon>Eukaryota</taxon>
        <taxon>Fungi</taxon>
        <taxon>Dikarya</taxon>
        <taxon>Basidiomycota</taxon>
        <taxon>Agaricomycotina</taxon>
        <taxon>Agaricomycetes</taxon>
        <taxon>Polyporales</taxon>
        <taxon>Polyporaceae</taxon>
        <taxon>Trametes</taxon>
    </lineage>
</organism>
<name>A0A1M2VXZ5_TRAPU</name>
<dbReference type="PANTHER" id="PTHR31987:SF1">
    <property type="entry name" value="GLUTAMINASE A"/>
    <property type="match status" value="1"/>
</dbReference>
<evidence type="ECO:0000259" key="4">
    <source>
        <dbReference type="Pfam" id="PF17168"/>
    </source>
</evidence>
<dbReference type="CDD" id="cd12087">
    <property type="entry name" value="TM_EGFR-like"/>
    <property type="match status" value="1"/>
</dbReference>
<dbReference type="PANTHER" id="PTHR31987">
    <property type="entry name" value="GLUTAMINASE A-RELATED"/>
    <property type="match status" value="1"/>
</dbReference>
<dbReference type="Proteomes" id="UP000184267">
    <property type="component" value="Unassembled WGS sequence"/>
</dbReference>
<sequence>MDSTIQWIEYSTGNTVIHNVQLQSPQKYVEINQQAQDGEAYLAMTSRPGLTWQVARDLTCRGLFHDTGALNNSRSTAFRKIGLDVAVFAIAVDLGHIQSISTPVTWAVGYVRNPSIGYTTPNGATQDLMPYYTTRYPGVNISVAIDDFTSAFPDIQQKAIALDNAILRDASKISVQYADLVSLAARQTIGSLDTTVSTGSDGKPNASDVRIFMKDISSPTSTGRVNPVEKIYAALPLLLYLNASLVGPLLSPLLDAQDGSAGQPYAAQDIGLAYPKATGVRGAHNQGVEQTGNMLIMLYAHARFSGDGTLIHKHYDLAKRWSNYLVNNSLNPSNQLSADTEIRNSANMTNLALKGIIGVKAMAAMSRALGQHDDAQVYDSHATTLAASWESLALSSDRKHLLGTYGDEQSWALMYNLYADRLLDTGVVNQTVLESQTAFYKTLLSSSPKFGLSIANNAGGISNAAWLLFTAATVLDDDVRDGLINGVWTRASFNQTTGPFPDAYDSATGAIQGGANANAGSSFGAMFSLLALNVPNATIVAPPILNESTNSGDGGRKASVAIIAGAVVAGVTSMVLVGLGVWFVRRKRHRHILSLAERERTETPSPGHLSPYFFVRTPHPERRPPSTTSSSSSDVSVSESLEAIGSDNSLLPPSTESVVVPQNRRAGKGAARDEPSRPSRRSGLANPTPGPPPTPVAPRRNGTIPPSAIVGLRAEMEQLRRVMQDMQRETESPPQYTG</sequence>
<feature type="domain" description="Glutaminase A N-terminal" evidence="4">
    <location>
        <begin position="3"/>
        <end position="169"/>
    </location>
</feature>
<evidence type="ECO:0000313" key="5">
    <source>
        <dbReference type="EMBL" id="OJT12481.1"/>
    </source>
</evidence>
<feature type="transmembrane region" description="Helical" evidence="2">
    <location>
        <begin position="560"/>
        <end position="584"/>
    </location>
</feature>
<feature type="compositionally biased region" description="Polar residues" evidence="1">
    <location>
        <begin position="646"/>
        <end position="657"/>
    </location>
</feature>
<proteinExistence type="predicted"/>
<dbReference type="InterPro" id="IPR008928">
    <property type="entry name" value="6-hairpin_glycosidase_sf"/>
</dbReference>
<keyword evidence="2" id="KW-1133">Transmembrane helix</keyword>
<dbReference type="OrthoDB" id="3918848at2759"/>
<dbReference type="GO" id="GO:0003824">
    <property type="term" value="F:catalytic activity"/>
    <property type="evidence" value="ECO:0007669"/>
    <property type="project" value="UniProtKB-ARBA"/>
</dbReference>
<comment type="caution">
    <text evidence="5">The sequence shown here is derived from an EMBL/GenBank/DDBJ whole genome shotgun (WGS) entry which is preliminary data.</text>
</comment>
<protein>
    <recommendedName>
        <fullName evidence="7">Glutaminase A</fullName>
    </recommendedName>
</protein>
<dbReference type="InterPro" id="IPR012341">
    <property type="entry name" value="6hp_glycosidase-like_sf"/>
</dbReference>
<reference evidence="5 6" key="1">
    <citation type="submission" date="2016-10" db="EMBL/GenBank/DDBJ databases">
        <title>Genome sequence of the basidiomycete white-rot fungus Trametes pubescens.</title>
        <authorList>
            <person name="Makela M.R."/>
            <person name="Granchi Z."/>
            <person name="Peng M."/>
            <person name="De Vries R.P."/>
            <person name="Grigoriev I."/>
            <person name="Riley R."/>
            <person name="Hilden K."/>
        </authorList>
    </citation>
    <scope>NUCLEOTIDE SEQUENCE [LARGE SCALE GENOMIC DNA]</scope>
    <source>
        <strain evidence="5 6">FBCC735</strain>
    </source>
</reference>
<dbReference type="AlphaFoldDB" id="A0A1M2VXZ5"/>
<dbReference type="InterPro" id="IPR052743">
    <property type="entry name" value="Glutaminase_GtaA"/>
</dbReference>
<gene>
    <name evidence="5" type="ORF">TRAPUB_10958</name>
</gene>
<dbReference type="InterPro" id="IPR033433">
    <property type="entry name" value="GtaA_N"/>
</dbReference>
<keyword evidence="2" id="KW-0472">Membrane</keyword>
<evidence type="ECO:0000256" key="2">
    <source>
        <dbReference type="SAM" id="Phobius"/>
    </source>
</evidence>
<dbReference type="STRING" id="154538.A0A1M2VXZ5"/>
<keyword evidence="2" id="KW-0812">Transmembrane</keyword>
<feature type="compositionally biased region" description="Low complexity" evidence="1">
    <location>
        <begin position="625"/>
        <end position="640"/>
    </location>
</feature>
<feature type="domain" description="Glutaminase A central" evidence="3">
    <location>
        <begin position="176"/>
        <end position="530"/>
    </location>
</feature>
<evidence type="ECO:0000259" key="3">
    <source>
        <dbReference type="Pfam" id="PF16335"/>
    </source>
</evidence>
<dbReference type="GO" id="GO:0005975">
    <property type="term" value="P:carbohydrate metabolic process"/>
    <property type="evidence" value="ECO:0007669"/>
    <property type="project" value="InterPro"/>
</dbReference>
<dbReference type="Pfam" id="PF16335">
    <property type="entry name" value="GtaA_6_Hairpin"/>
    <property type="match status" value="1"/>
</dbReference>
<dbReference type="OMA" id="GIRYNDM"/>
<dbReference type="Gene3D" id="1.50.10.10">
    <property type="match status" value="1"/>
</dbReference>
<evidence type="ECO:0000313" key="6">
    <source>
        <dbReference type="Proteomes" id="UP000184267"/>
    </source>
</evidence>
<evidence type="ECO:0000256" key="1">
    <source>
        <dbReference type="SAM" id="MobiDB-lite"/>
    </source>
</evidence>
<evidence type="ECO:0008006" key="7">
    <source>
        <dbReference type="Google" id="ProtNLM"/>
    </source>
</evidence>
<dbReference type="InterPro" id="IPR032514">
    <property type="entry name" value="GtaA_central"/>
</dbReference>